<feature type="compositionally biased region" description="Basic and acidic residues" evidence="3">
    <location>
        <begin position="3271"/>
        <end position="3290"/>
    </location>
</feature>
<dbReference type="CDD" id="cd00096">
    <property type="entry name" value="Ig"/>
    <property type="match status" value="1"/>
</dbReference>
<proteinExistence type="predicted"/>
<dbReference type="InterPro" id="IPR013783">
    <property type="entry name" value="Ig-like_fold"/>
</dbReference>
<dbReference type="GO" id="GO:0000981">
    <property type="term" value="F:DNA-binding transcription factor activity, RNA polymerase II-specific"/>
    <property type="evidence" value="ECO:0007669"/>
    <property type="project" value="TreeGrafter"/>
</dbReference>
<dbReference type="Gene3D" id="1.20.1070.10">
    <property type="entry name" value="Rhodopsin 7-helix transmembrane proteins"/>
    <property type="match status" value="1"/>
</dbReference>
<evidence type="ECO:0000256" key="4">
    <source>
        <dbReference type="SAM" id="Phobius"/>
    </source>
</evidence>
<feature type="transmembrane region" description="Helical" evidence="4">
    <location>
        <begin position="839"/>
        <end position="859"/>
    </location>
</feature>
<feature type="compositionally biased region" description="Low complexity" evidence="3">
    <location>
        <begin position="3389"/>
        <end position="3404"/>
    </location>
</feature>
<evidence type="ECO:0000256" key="3">
    <source>
        <dbReference type="SAM" id="MobiDB-lite"/>
    </source>
</evidence>
<evidence type="ECO:0000313" key="7">
    <source>
        <dbReference type="WBParaSite" id="maker-uti_cns_0003989-snap-gene-0.2-mRNA-1"/>
    </source>
</evidence>
<dbReference type="Gene3D" id="2.60.40.10">
    <property type="entry name" value="Immunoglobulins"/>
    <property type="match status" value="1"/>
</dbReference>
<sequence length="4717" mass="514157">SAESKLPKSKLLSLCELPSVQDFVRESDYAFYQSLVEVLIPNVLRPIPSSLTQAIRNFAKQLEPWMRAAMTQVCRPMAELRLRALAALAQTLRRYTSLNHLAQAARAVLGNAAQVSQMLTDLSRVDLTTVHEQAGWVSGCSGAAVDQLQTDFKRLLRDGSSLEQWADWLESAVTSALAPHEDTELLARAARHLLLKWSLYASLVIRDLTLRSAASFGSFHLLRLLHDEYLFYLVEHRVADYLALSPLAVMAEFRLDPAELPDTRGFEAAAAGSTTSTSSDPVAAAAAAAAAAEAAEEPPAIRIKTAGVAVSSSAASAGVVSAAPSVASSSAAPLASVSSTIVGAASTQPRITVSLQPGPAPPSSSSSTFSTPTGRIAIPPSAADSPSAHVEAERIRTNAKNLLFRPEKLVSRAFHHHPDAVGTFNGLHQVTMNTLMQISLVSLIKPCQWASLNRETSSASLSSIQSSPRRRRHLQQMTPGDYEHLDANFSSFADQASTSSLGRRRHLQQMTPGDYEHLDANFSSFTDQASTLVSQAFRHHPDAVGVKSMMKNHAHVSLLPWCHLLKVPTASGSRRRRDDDGMLERLAEGVRQLRLAYCRGLIGETREVRIKVFIVAWCHLLKVPTASEKSRYVRSELIEQIVLRKMPDVNISSSPKASNATGPGYSRLYIAVRAVTIPAAATGLMLSCLSLTLLVRKYLRNREVFDVGLILMQLAHVNYCLAACGYMPFDLALLMSEHTREASLANTLFDVSYCWVSFSVAVKNMWTACISVFRCLATFKPIGFRRWLTRRFQLCSFGVLLLVAAAAGPGTFAAWRLVANGSERFLVDVMLPLTRTPQTYLPVPLILLASGVTAAQLAVARGNQPGETADTAANVNANANANGTTNSEARSWRTATRIVLVLAISFSIFELPGAIFITFEIYQLLPDWMVPVNDLLVTIDSACSFFVFYAFNANFRRQVCQLLVEPRAAGSAQPPTNAGAAALHQRRLRISSSHTVSSSVAGGSNGSTDGNGAGPNTATCTVVIKDVNLFTPSCTSSTKTLSGIREDVALGTELYAIETASPTFCSDGDKSQSLRYAMSFTYANEKPLYQSGWHQGLLGLLAVTLTDVNDNSPEFATAHFTIEIDEGTASPSTLIIFSSPSVAKDVDVGANAYVNVSLASGVKPRELGVETPFGSVNEHSPYHQPACLSCAQLPSLQLSLSESGVLNCQLFDEKFASVRCPTLDLLASRGPIEHLYLSLAGPTENGAFSAQYQVPFQSLNSQRTLHTPVAFRLKLMEPSTLRWKVVQHFTGFLIYNGRCGAAFRLRQAGVAGVPALPAGIHRSPIARQQRAGARGRVEADGFRVLSRSHAVNVVDRQLHRQHPVLGEVTSLETPAGLLSRGSRCHDSAEDEQRKHCAVGSSWLGFCSFCSAEQVRVAGLGVGHLAEHELGDAAQVVGVGATRAGGERHLARLPLEAVLAEVLRVVRQGDEREGLSAAGRLQRPKPDPDANVAAQPHLSLREVGDGGSDRLGADDLEGRAPDRGALARHQRGDPAGRRVERQLREFRYISATMPTYRNAYPARPAAVAHVALVEPPLEPIDRPDSNAADRESLIPHHRSVAEDQQRRILGDEPLTSSSARRLRGEVVQNPADAVHAGHLSYHAGQGAQGQVTAGNCGQAGHKIVELRRSSSRRTAAAVSMKSLSMWGSLAHRTRIARPGPGNGCRDTRASGRPRSRAIVRTWNDWHLILVKILQRFDDAASSAQFAHQIGVIVMSLDGVGPMRGDGGGGLDEVGPQGALGQVDLVGVQLQLGNNVLGNQHKQIANNLALLLGVDDAGQGAEPDAALGRLLADCDPAQLGSAAGQELQRGLQQTCNPSAAKLLITRLLSRKRINPLSMCTATIWSGLRALASKAAQVLLSTPPLRSIRTRQSEGTDSRMLVSLEPCASAGFGKKCVLIKTLQRTCTAVVQLRCSDPLFLKCFDAVADKFSRQVTSKLRPKTISARLGKPLPTGVFRRELRATVADELLRHTEVLEVVLQYLHHGQAGSAPLYSTRSVEQIWKGKLGISTDNRASFDCAFMFLWQASHWLTVRSRTARPVEVILDLQVHLHNARVPRVQVAEDRIPGAALGHVDAVFRTFVRQIVPEIREYHQVIRQSGTMIWPTGCDNIAQALTHLWDRRETVGNALPAVPAKYCVKGGHEGALIIQLELVESLVGVDEAAQHGSGCGCLDFFCSQNRMILADDELVKAMIGVEFSPMTTYMYCSLMSFLQGDDTVSSLTFLVDRHTDEKWFARPQALQVLPNTEHLRRSCCCPPRPQLRGILAGSAGALARPCRASTVTGTGAGAARLSWVADADDDMISEDAVLDGFVVVWFTPCKQRPQLEQGASDGAPQSLRADEVRPVGSVGRPSVAQQAVHVSTGLGLTPPERTLQGEQQNVLNRLAAVALGPDHVARQLKSPPAQDDGRALQLGPIVQGLGPDALRSRQRPRLGVVEQDGFDHRLPQPSPLAVGQRFGLDDGPDRTKKYEYKNFFLCILSKSNLRRNTTCTKPGMPLRALTATLLLVQLQALATAKTLNILHTDCLDQSRGSDSSATSFIDCVATSRTNDMGGLAVAQWNDRDNTCWLYNYQRVCQQLMAAGQYEQPTPTSCRTVLGTKYDAISASRLFLFIWVGDAGTGRMESLACMPGGTDATIMSTGVTWTSEGPRLYGSNNSRLWSSPVPLLHLTHTLSFGIRLKRRPKNNIFFELTDCATFKVMIMEILEKNYLAPNSSPNGALFSDLGPYATSYTGESALPDDDSQFFTLALAINRSSIHDDPSDYDYKYFVDYTVVPHNTLPTGRYLNADTSYCMAIGWSGSSGGPTDFLDGVVAAVGVSANKLDSADLHKMYVGNSRTTNGFPPSNGFTIMAKIVLATWSGSSTARPSSKTFPCRQKIKQLKSVHLIDVAAPRDLAPDTGRILDNVSVEFGPPTYKVGHPAACGHLVGPHSEARAMGRLPLALGMPNSSIQTFSEVHRVAATLAASSVTAIIGAMSDDSRWPENTVLPSENIRVSVELQNVSETIHVMETFFFSRLLRHVVEFLLYLECRFLHHLFCSSRCYILVYEDAMSVQISIFVSHLHPDEGVNRNLQNLIHLRSVLSFDVDDGHVAQSKDQCSQLVVMTEHGDHVNLLVADQLLAALEDSRDPGRRDVSSVAVENLKRNSAQQEFGHHAKSPLRFVAKKARVSLLFLDGRNTVASTSPLLQTLRAWPLSKDALAKPWPVQEFLRGWEDALKKSDFAAYTGIVFQLLPRRRPAGDRRRGEFARSDRSGDESCRSKPCAKLGAGQPNDTFGNNDVDIYLIQERYNPKGKPPGYQALYHYSSTHVVHDSRGRHKAATEGSYSPRSADQRSSSQTTGLRSARKPTTTSSATKAPITSSQQQIESSSASTIHQKASRALRNPTGSTLKLAGGLPTSTIWTSGHNNILGNELADALTKEGSNQDCNHHRMRLPSLGHKSRHRPTVFCGIEEETAEHHVTFCPYFNKARYKHLDKLQWMDELTILLVDIRDLFVFAAFVPAQAGCVLSVSTENRRCYILVYEDAVSVQISIFLCHFHPDEGVNRNLQNLIYLRSVLSFDVDDGHVAQSEDQCSQLVVMVMLVQTQLRSSKTLGVEHSDIVERHSRLHRNQLQKCASSAATCAHCELQSEHETPRQTEWTGTAAGPTGTEAELPEQPRPAVGQRPTAAPVDTATAAPAAAAAGAEAAAAAAEAGPASCPVLPGRFRLRQQQQQQQFWLSAAASALLQLRRRGWRRRHGLMRLLRRLRRRWRRAGRTDSFADEPDGAAAAGARIGARNGARNGRPGGGVGVGQSAEPAQSGLAGRLQLAQLVRGGQEPTLQQELLSLRRRRRQRREATVWRQQLHEQAVVPPVAAGRLASDAAGFIATVVVVVVEIIVKIFVAAIGNVALLFEEVFVVSDDFWRLLGDRSDGRRLLNRKLQMKLGLKEWRPPVQHVNDFDPHRSEFLCPWFRSFESLSHPGSELTLPDLPPTLFGKFFTFSLTLRRSGSGAGHALRCRLRLRPRRARVWRLRANIALRFANCLVLQAEESLSTDRPCLDQALLIQWPDLRAHCSLRLVNRSDRSHEPCLPLSLTLHVRSASETLVPSVSDCSVSHLVPPPPDGPSQRLLCLDLPKHRFYADAAMFRAHSRAAAAAASTDAASECSKFDSRLLSLALPEPPPHPRDLHSFLSLLQPCSGVRVSLFCVAELAVLARFYDAPAVRSKCVRCVQSVLRDPALRRAHGVRLLHVAACCLRCPELAAECRNALSDRPWLALSKDPEMKRLDARSLLDTAKHLAGGRCDTDAEACQLVRDCELQTECLCGHGCCCLRPAAAADPAADVPDSSSDKDPVSPVFSQQPPAQFLVSSTTSDTIVSCRAQSTKPPTSSGSSISTSGTPVNIRWRFEKLEYNLHDGGKPRVVDSDYVGAGDTSSMFNDRGDGSVAILAAAEDADFLAASSRLPKYRLFCEAAVAGPDGRETVVHSSKMLVKKVTNLRYVQAQTLCHSAPRGGVVICKTQTSPDLTDYFNVTHYRFNSTDRTATQLNYSFFQTKYAIFENGYNSLHILHVDEKDVKFRYSAEVSLTEGAKTVFTAKSMPTPIQLLPTSSSFEKPTTVRTVRTAHEIRSGLVVLLPCYLKGAGGELGAGRKYSWRKNGLPLRVSEIPYSEQTFAFVREDVGSLRIRDPRRSDAGVYTCSFGDTLLENVTLDL</sequence>
<dbReference type="InterPro" id="IPR057321">
    <property type="entry name" value="RFX1-4/6/8-like_BCD"/>
</dbReference>
<comment type="subcellular location">
    <subcellularLocation>
        <location evidence="1">Membrane</location>
    </subcellularLocation>
</comment>
<evidence type="ECO:0000256" key="1">
    <source>
        <dbReference type="ARBA" id="ARBA00004370"/>
    </source>
</evidence>
<dbReference type="Pfam" id="PF25340">
    <property type="entry name" value="BCD_RFX"/>
    <property type="match status" value="1"/>
</dbReference>
<dbReference type="GO" id="GO:0000978">
    <property type="term" value="F:RNA polymerase II cis-regulatory region sequence-specific DNA binding"/>
    <property type="evidence" value="ECO:0007669"/>
    <property type="project" value="TreeGrafter"/>
</dbReference>
<feature type="transmembrane region" description="Helical" evidence="4">
    <location>
        <begin position="794"/>
        <end position="819"/>
    </location>
</feature>
<feature type="region of interest" description="Disordered" evidence="3">
    <location>
        <begin position="1474"/>
        <end position="1534"/>
    </location>
</feature>
<dbReference type="Proteomes" id="UP000095280">
    <property type="component" value="Unplaced"/>
</dbReference>
<name>A0A1I8H0Z1_9PLAT</name>
<reference evidence="7" key="1">
    <citation type="submission" date="2016-11" db="UniProtKB">
        <authorList>
            <consortium name="WormBaseParasite"/>
        </authorList>
    </citation>
    <scope>IDENTIFICATION</scope>
</reference>
<feature type="region of interest" description="Disordered" evidence="3">
    <location>
        <begin position="3340"/>
        <end position="3420"/>
    </location>
</feature>
<feature type="region of interest" description="Disordered" evidence="3">
    <location>
        <begin position="3658"/>
        <end position="3704"/>
    </location>
</feature>
<dbReference type="InterPro" id="IPR020894">
    <property type="entry name" value="Cadherin_CS"/>
</dbReference>
<dbReference type="Gene3D" id="2.60.40.60">
    <property type="entry name" value="Cadherins"/>
    <property type="match status" value="1"/>
</dbReference>
<feature type="compositionally biased region" description="Low complexity" evidence="3">
    <location>
        <begin position="3667"/>
        <end position="3681"/>
    </location>
</feature>
<feature type="region of interest" description="Disordered" evidence="3">
    <location>
        <begin position="3803"/>
        <end position="3825"/>
    </location>
</feature>
<feature type="region of interest" description="Disordered" evidence="3">
    <location>
        <begin position="4347"/>
        <end position="4366"/>
    </location>
</feature>
<dbReference type="PANTHER" id="PTHR12619">
    <property type="entry name" value="RFX TRANSCRIPTION FACTOR FAMILY"/>
    <property type="match status" value="1"/>
</dbReference>
<dbReference type="GO" id="GO:0005886">
    <property type="term" value="C:plasma membrane"/>
    <property type="evidence" value="ECO:0007669"/>
    <property type="project" value="InterPro"/>
</dbReference>
<accession>A0A1I8H0Z1</accession>
<dbReference type="InterPro" id="IPR036179">
    <property type="entry name" value="Ig-like_dom_sf"/>
</dbReference>
<dbReference type="GO" id="GO:0007155">
    <property type="term" value="P:cell adhesion"/>
    <property type="evidence" value="ECO:0007669"/>
    <property type="project" value="InterPro"/>
</dbReference>
<feature type="compositionally biased region" description="Low complexity" evidence="3">
    <location>
        <begin position="3803"/>
        <end position="3812"/>
    </location>
</feature>
<feature type="domain" description="Ig-like" evidence="5">
    <location>
        <begin position="4620"/>
        <end position="4714"/>
    </location>
</feature>
<dbReference type="InterPro" id="IPR039779">
    <property type="entry name" value="RFX-like"/>
</dbReference>
<keyword evidence="4" id="KW-0812">Transmembrane</keyword>
<feature type="transmembrane region" description="Helical" evidence="4">
    <location>
        <begin position="707"/>
        <end position="729"/>
    </location>
</feature>
<feature type="compositionally biased region" description="Polar residues" evidence="3">
    <location>
        <begin position="3354"/>
        <end position="3385"/>
    </location>
</feature>
<dbReference type="PANTHER" id="PTHR12619:SF33">
    <property type="entry name" value="RFX, ISOFORM H"/>
    <property type="match status" value="1"/>
</dbReference>
<feature type="transmembrane region" description="Helical" evidence="4">
    <location>
        <begin position="898"/>
        <end position="919"/>
    </location>
</feature>
<dbReference type="PROSITE" id="PS50835">
    <property type="entry name" value="IG_LIKE"/>
    <property type="match status" value="1"/>
</dbReference>
<evidence type="ECO:0000256" key="2">
    <source>
        <dbReference type="ARBA" id="ARBA00023136"/>
    </source>
</evidence>
<feature type="region of interest" description="Disordered" evidence="3">
    <location>
        <begin position="3271"/>
        <end position="3303"/>
    </location>
</feature>
<keyword evidence="6" id="KW-1185">Reference proteome</keyword>
<keyword evidence="4" id="KW-1133">Transmembrane helix</keyword>
<feature type="transmembrane region" description="Helical" evidence="4">
    <location>
        <begin position="749"/>
        <end position="773"/>
    </location>
</feature>
<dbReference type="SUPFAM" id="SSF48726">
    <property type="entry name" value="Immunoglobulin"/>
    <property type="match status" value="1"/>
</dbReference>
<dbReference type="PROSITE" id="PS00232">
    <property type="entry name" value="CADHERIN_1"/>
    <property type="match status" value="1"/>
</dbReference>
<evidence type="ECO:0000313" key="6">
    <source>
        <dbReference type="Proteomes" id="UP000095280"/>
    </source>
</evidence>
<dbReference type="InterPro" id="IPR007110">
    <property type="entry name" value="Ig-like_dom"/>
</dbReference>
<evidence type="ECO:0000259" key="5">
    <source>
        <dbReference type="PROSITE" id="PS50835"/>
    </source>
</evidence>
<dbReference type="WBParaSite" id="maker-uti_cns_0003989-snap-gene-0.2-mRNA-1">
    <property type="protein sequence ID" value="maker-uti_cns_0003989-snap-gene-0.2-mRNA-1"/>
    <property type="gene ID" value="maker-uti_cns_0003989-snap-gene-0.2"/>
</dbReference>
<protein>
    <submittedName>
        <fullName evidence="7">Ig-like domain-containing protein</fullName>
    </submittedName>
</protein>
<feature type="compositionally biased region" description="Basic and acidic residues" evidence="3">
    <location>
        <begin position="1498"/>
        <end position="1521"/>
    </location>
</feature>
<feature type="transmembrane region" description="Helical" evidence="4">
    <location>
        <begin position="668"/>
        <end position="695"/>
    </location>
</feature>
<keyword evidence="2 4" id="KW-0472">Membrane</keyword>
<organism evidence="6 7">
    <name type="scientific">Macrostomum lignano</name>
    <dbReference type="NCBI Taxonomy" id="282301"/>
    <lineage>
        <taxon>Eukaryota</taxon>
        <taxon>Metazoa</taxon>
        <taxon>Spiralia</taxon>
        <taxon>Lophotrochozoa</taxon>
        <taxon>Platyhelminthes</taxon>
        <taxon>Rhabditophora</taxon>
        <taxon>Macrostomorpha</taxon>
        <taxon>Macrostomida</taxon>
        <taxon>Macrostomidae</taxon>
        <taxon>Macrostomum</taxon>
    </lineage>
</organism>
<dbReference type="SUPFAM" id="SSF81321">
    <property type="entry name" value="Family A G protein-coupled receptor-like"/>
    <property type="match status" value="1"/>
</dbReference>